<gene>
    <name evidence="1" type="ORF">CGI_10018041</name>
</gene>
<dbReference type="EMBL" id="JH816405">
    <property type="protein sequence ID" value="EKC43053.1"/>
    <property type="molecule type" value="Genomic_DNA"/>
</dbReference>
<evidence type="ECO:0000313" key="1">
    <source>
        <dbReference type="EMBL" id="EKC43053.1"/>
    </source>
</evidence>
<proteinExistence type="predicted"/>
<sequence>MPSERKGDCSCAPCAEKQDVKNRSAFKTYRNHKAMKSWSNYHPPQKLLNLVLI</sequence>
<dbReference type="InParanoid" id="K1RBF0"/>
<accession>K1RBF0</accession>
<name>K1RBF0_MAGGI</name>
<protein>
    <submittedName>
        <fullName evidence="1">Uncharacterized protein</fullName>
    </submittedName>
</protein>
<dbReference type="HOGENOM" id="CLU_3070723_0_0_1"/>
<dbReference type="AlphaFoldDB" id="K1RBF0"/>
<reference evidence="1" key="1">
    <citation type="journal article" date="2012" name="Nature">
        <title>The oyster genome reveals stress adaptation and complexity of shell formation.</title>
        <authorList>
            <person name="Zhang G."/>
            <person name="Fang X."/>
            <person name="Guo X."/>
            <person name="Li L."/>
            <person name="Luo R."/>
            <person name="Xu F."/>
            <person name="Yang P."/>
            <person name="Zhang L."/>
            <person name="Wang X."/>
            <person name="Qi H."/>
            <person name="Xiong Z."/>
            <person name="Que H."/>
            <person name="Xie Y."/>
            <person name="Holland P.W."/>
            <person name="Paps J."/>
            <person name="Zhu Y."/>
            <person name="Wu F."/>
            <person name="Chen Y."/>
            <person name="Wang J."/>
            <person name="Peng C."/>
            <person name="Meng J."/>
            <person name="Yang L."/>
            <person name="Liu J."/>
            <person name="Wen B."/>
            <person name="Zhang N."/>
            <person name="Huang Z."/>
            <person name="Zhu Q."/>
            <person name="Feng Y."/>
            <person name="Mount A."/>
            <person name="Hedgecock D."/>
            <person name="Xu Z."/>
            <person name="Liu Y."/>
            <person name="Domazet-Loso T."/>
            <person name="Du Y."/>
            <person name="Sun X."/>
            <person name="Zhang S."/>
            <person name="Liu B."/>
            <person name="Cheng P."/>
            <person name="Jiang X."/>
            <person name="Li J."/>
            <person name="Fan D."/>
            <person name="Wang W."/>
            <person name="Fu W."/>
            <person name="Wang T."/>
            <person name="Wang B."/>
            <person name="Zhang J."/>
            <person name="Peng Z."/>
            <person name="Li Y."/>
            <person name="Li N."/>
            <person name="Wang J."/>
            <person name="Chen M."/>
            <person name="He Y."/>
            <person name="Tan F."/>
            <person name="Song X."/>
            <person name="Zheng Q."/>
            <person name="Huang R."/>
            <person name="Yang H."/>
            <person name="Du X."/>
            <person name="Chen L."/>
            <person name="Yang M."/>
            <person name="Gaffney P.M."/>
            <person name="Wang S."/>
            <person name="Luo L."/>
            <person name="She Z."/>
            <person name="Ming Y."/>
            <person name="Huang W."/>
            <person name="Zhang S."/>
            <person name="Huang B."/>
            <person name="Zhang Y."/>
            <person name="Qu T."/>
            <person name="Ni P."/>
            <person name="Miao G."/>
            <person name="Wang J."/>
            <person name="Wang Q."/>
            <person name="Steinberg C.E."/>
            <person name="Wang H."/>
            <person name="Li N."/>
            <person name="Qian L."/>
            <person name="Zhang G."/>
            <person name="Li Y."/>
            <person name="Yang H."/>
            <person name="Liu X."/>
            <person name="Wang J."/>
            <person name="Yin Y."/>
            <person name="Wang J."/>
        </authorList>
    </citation>
    <scope>NUCLEOTIDE SEQUENCE [LARGE SCALE GENOMIC DNA]</scope>
    <source>
        <strain evidence="1">05x7-T-G4-1.051#20</strain>
    </source>
</reference>
<organism evidence="1">
    <name type="scientific">Magallana gigas</name>
    <name type="common">Pacific oyster</name>
    <name type="synonym">Crassostrea gigas</name>
    <dbReference type="NCBI Taxonomy" id="29159"/>
    <lineage>
        <taxon>Eukaryota</taxon>
        <taxon>Metazoa</taxon>
        <taxon>Spiralia</taxon>
        <taxon>Lophotrochozoa</taxon>
        <taxon>Mollusca</taxon>
        <taxon>Bivalvia</taxon>
        <taxon>Autobranchia</taxon>
        <taxon>Pteriomorphia</taxon>
        <taxon>Ostreida</taxon>
        <taxon>Ostreoidea</taxon>
        <taxon>Ostreidae</taxon>
        <taxon>Magallana</taxon>
    </lineage>
</organism>